<organism evidence="2 3">
    <name type="scientific">Candidatus Nitrosocosmicus arcticus</name>
    <dbReference type="NCBI Taxonomy" id="2035267"/>
    <lineage>
        <taxon>Archaea</taxon>
        <taxon>Nitrososphaerota</taxon>
        <taxon>Nitrososphaeria</taxon>
        <taxon>Nitrososphaerales</taxon>
        <taxon>Nitrososphaeraceae</taxon>
        <taxon>Candidatus Nitrosocosmicus</taxon>
    </lineage>
</organism>
<keyword evidence="3" id="KW-1185">Reference proteome</keyword>
<dbReference type="AlphaFoldDB" id="A0A557SWF3"/>
<keyword evidence="1 2" id="KW-0647">Proteasome</keyword>
<dbReference type="OrthoDB" id="6330at2157"/>
<protein>
    <submittedName>
        <fullName evidence="2">Proteasome subunit alpha</fullName>
        <ecNumber evidence="2">3.4.25.1</ecNumber>
    </submittedName>
</protein>
<keyword evidence="2" id="KW-0378">Hydrolase</keyword>
<dbReference type="Gene3D" id="3.60.20.10">
    <property type="entry name" value="Glutamine Phosphoribosylpyrophosphate, subunit 1, domain 1"/>
    <property type="match status" value="1"/>
</dbReference>
<accession>A0A557SWF3</accession>
<dbReference type="InterPro" id="IPR029055">
    <property type="entry name" value="Ntn_hydrolases_N"/>
</dbReference>
<dbReference type="Pfam" id="PF00227">
    <property type="entry name" value="Proteasome"/>
    <property type="match status" value="1"/>
</dbReference>
<evidence type="ECO:0000256" key="1">
    <source>
        <dbReference type="ARBA" id="ARBA00022942"/>
    </source>
</evidence>
<dbReference type="PANTHER" id="PTHR11599">
    <property type="entry name" value="PROTEASOME SUBUNIT ALPHA/BETA"/>
    <property type="match status" value="1"/>
</dbReference>
<evidence type="ECO:0000313" key="2">
    <source>
        <dbReference type="EMBL" id="TVP40911.1"/>
    </source>
</evidence>
<name>A0A557SWF3_9ARCH</name>
<comment type="caution">
    <text evidence="2">The sequence shown here is derived from an EMBL/GenBank/DDBJ whole genome shotgun (WGS) entry which is preliminary data.</text>
</comment>
<dbReference type="Proteomes" id="UP000315289">
    <property type="component" value="Unassembled WGS sequence"/>
</dbReference>
<dbReference type="RefSeq" id="WP_144729694.1">
    <property type="nucleotide sequence ID" value="NZ_ML675581.1"/>
</dbReference>
<proteinExistence type="predicted"/>
<gene>
    <name evidence="2" type="primary">psmA1</name>
    <name evidence="2" type="ORF">NARC_50092</name>
</gene>
<dbReference type="GO" id="GO:0005839">
    <property type="term" value="C:proteasome core complex"/>
    <property type="evidence" value="ECO:0007669"/>
    <property type="project" value="InterPro"/>
</dbReference>
<dbReference type="EC" id="3.4.25.1" evidence="2"/>
<evidence type="ECO:0000313" key="3">
    <source>
        <dbReference type="Proteomes" id="UP000315289"/>
    </source>
</evidence>
<dbReference type="GO" id="GO:0004175">
    <property type="term" value="F:endopeptidase activity"/>
    <property type="evidence" value="ECO:0007669"/>
    <property type="project" value="UniProtKB-ARBA"/>
</dbReference>
<dbReference type="InterPro" id="IPR001353">
    <property type="entry name" value="Proteasome_sua/b"/>
</dbReference>
<reference evidence="2 3" key="1">
    <citation type="journal article" date="2019" name="Front. Microbiol.">
        <title>Ammonia Oxidation by the Arctic Terrestrial Thaumarchaeote Candidatus Nitrosocosmicus arcticus Is Stimulated by Increasing Temperatures.</title>
        <authorList>
            <person name="Alves R.J.E."/>
            <person name="Kerou M."/>
            <person name="Zappe A."/>
            <person name="Bittner R."/>
            <person name="Abby S.S."/>
            <person name="Schmidt H.A."/>
            <person name="Pfeifer K."/>
            <person name="Schleper C."/>
        </authorList>
    </citation>
    <scope>NUCLEOTIDE SEQUENCE [LARGE SCALE GENOMIC DNA]</scope>
    <source>
        <strain evidence="2 3">Kfb</strain>
    </source>
</reference>
<dbReference type="InterPro" id="IPR050115">
    <property type="entry name" value="Proteasome_alpha"/>
</dbReference>
<dbReference type="GO" id="GO:0051603">
    <property type="term" value="P:proteolysis involved in protein catabolic process"/>
    <property type="evidence" value="ECO:0007669"/>
    <property type="project" value="InterPro"/>
</dbReference>
<dbReference type="SUPFAM" id="SSF56235">
    <property type="entry name" value="N-terminal nucleophile aminohydrolases (Ntn hydrolases)"/>
    <property type="match status" value="1"/>
</dbReference>
<dbReference type="EMBL" id="VOAH01000005">
    <property type="protein sequence ID" value="TVP40911.1"/>
    <property type="molecule type" value="Genomic_DNA"/>
</dbReference>
<sequence length="230" mass="25101">MSEDNNSVGSPHGFGNNNRYPYYYGQGGRLVLVDNALEAVNKGSTTIGLKTPEFALISSHIKPTLPLVDPNEKIFVIDKHIGATGAGYIADIEHLIEEIRLQAQKHRISYDSSIDIRSITKHLSTYLHNYTMYAVRPQAASIIIAGVDENGVQLYRVDPSGTYLKGGGFAIGYSSDVALDVIQKGYDTNMNIEEALKLSNESIEKAIGEKPVVESGIVTSKGFTKIKPEL</sequence>